<evidence type="ECO:0000313" key="4">
    <source>
        <dbReference type="Proteomes" id="UP001238603"/>
    </source>
</evidence>
<evidence type="ECO:0000259" key="2">
    <source>
        <dbReference type="Pfam" id="PF14534"/>
    </source>
</evidence>
<dbReference type="RefSeq" id="WP_285980564.1">
    <property type="nucleotide sequence ID" value="NZ_JASVDS010000001.1"/>
</dbReference>
<dbReference type="InterPro" id="IPR027843">
    <property type="entry name" value="DUF4440"/>
</dbReference>
<dbReference type="SUPFAM" id="SSF54427">
    <property type="entry name" value="NTF2-like"/>
    <property type="match status" value="1"/>
</dbReference>
<dbReference type="InterPro" id="IPR032710">
    <property type="entry name" value="NTF2-like_dom_sf"/>
</dbReference>
<keyword evidence="4" id="KW-1185">Reference proteome</keyword>
<dbReference type="Proteomes" id="UP001238603">
    <property type="component" value="Unassembled WGS sequence"/>
</dbReference>
<proteinExistence type="predicted"/>
<evidence type="ECO:0000256" key="1">
    <source>
        <dbReference type="SAM" id="SignalP"/>
    </source>
</evidence>
<feature type="domain" description="DUF4440" evidence="2">
    <location>
        <begin position="37"/>
        <end position="140"/>
    </location>
</feature>
<organism evidence="3 4">
    <name type="scientific">Roseateles subflavus</name>
    <dbReference type="NCBI Taxonomy" id="3053353"/>
    <lineage>
        <taxon>Bacteria</taxon>
        <taxon>Pseudomonadati</taxon>
        <taxon>Pseudomonadota</taxon>
        <taxon>Betaproteobacteria</taxon>
        <taxon>Burkholderiales</taxon>
        <taxon>Sphaerotilaceae</taxon>
        <taxon>Roseateles</taxon>
    </lineage>
</organism>
<protein>
    <submittedName>
        <fullName evidence="3">Nuclear transport factor 2 family protein</fullName>
    </submittedName>
</protein>
<name>A0ABT7LC31_9BURK</name>
<comment type="caution">
    <text evidence="3">The sequence shown here is derived from an EMBL/GenBank/DDBJ whole genome shotgun (WGS) entry which is preliminary data.</text>
</comment>
<dbReference type="Gene3D" id="3.10.450.50">
    <property type="match status" value="1"/>
</dbReference>
<feature type="chain" id="PRO_5046233917" evidence="1">
    <location>
        <begin position="25"/>
        <end position="154"/>
    </location>
</feature>
<dbReference type="Pfam" id="PF14534">
    <property type="entry name" value="DUF4440"/>
    <property type="match status" value="1"/>
</dbReference>
<dbReference type="EMBL" id="JASVDS010000001">
    <property type="protein sequence ID" value="MDL5030427.1"/>
    <property type="molecule type" value="Genomic_DNA"/>
</dbReference>
<feature type="signal peptide" evidence="1">
    <location>
        <begin position="1"/>
        <end position="24"/>
    </location>
</feature>
<sequence length="154" mass="16465">MPPKPLSCALPALLLAASLLGACASVPGPPATQVPELQALARRYVEAQFAFDPAMLARVTAPQFVEVSPKGEVDEREAVLGFYAPDRKTAAPPHQVLEQTVRLTGTLAVITQTLEMGSGPRRMRMTQALTAAWVDGRWQLTSSQTTPVPPPRAP</sequence>
<dbReference type="PROSITE" id="PS51257">
    <property type="entry name" value="PROKAR_LIPOPROTEIN"/>
    <property type="match status" value="1"/>
</dbReference>
<reference evidence="3 4" key="1">
    <citation type="submission" date="2023-06" db="EMBL/GenBank/DDBJ databases">
        <title>Pelomonas sp. APW6 16S ribosomal RNA gene genome sequencing and assembly.</title>
        <authorList>
            <person name="Woo H."/>
        </authorList>
    </citation>
    <scope>NUCLEOTIDE SEQUENCE [LARGE SCALE GENOMIC DNA]</scope>
    <source>
        <strain evidence="3 4">APW6</strain>
    </source>
</reference>
<keyword evidence="1" id="KW-0732">Signal</keyword>
<accession>A0ABT7LC31</accession>
<gene>
    <name evidence="3" type="ORF">QRD43_00800</name>
</gene>
<evidence type="ECO:0000313" key="3">
    <source>
        <dbReference type="EMBL" id="MDL5030427.1"/>
    </source>
</evidence>